<dbReference type="PROSITE" id="PS00086">
    <property type="entry name" value="CYTOCHROME_P450"/>
    <property type="match status" value="1"/>
</dbReference>
<proteinExistence type="inferred from homology"/>
<dbReference type="InterPro" id="IPR036396">
    <property type="entry name" value="Cyt_P450_sf"/>
</dbReference>
<feature type="binding site" description="axial binding residue" evidence="13">
    <location>
        <position position="461"/>
    </location>
    <ligand>
        <name>heme</name>
        <dbReference type="ChEBI" id="CHEBI:30413"/>
    </ligand>
    <ligandPart>
        <name>Fe</name>
        <dbReference type="ChEBI" id="CHEBI:18248"/>
    </ligandPart>
</feature>
<dbReference type="InterPro" id="IPR001128">
    <property type="entry name" value="Cyt_P450"/>
</dbReference>
<dbReference type="GO" id="GO:0005506">
    <property type="term" value="F:iron ion binding"/>
    <property type="evidence" value="ECO:0007669"/>
    <property type="project" value="InterPro"/>
</dbReference>
<dbReference type="GO" id="GO:0020037">
    <property type="term" value="F:heme binding"/>
    <property type="evidence" value="ECO:0007669"/>
    <property type="project" value="InterPro"/>
</dbReference>
<evidence type="ECO:0000256" key="2">
    <source>
        <dbReference type="ARBA" id="ARBA00004167"/>
    </source>
</evidence>
<dbReference type="AlphaFoldDB" id="A0A5C3PKB4"/>
<dbReference type="CDD" id="cd11065">
    <property type="entry name" value="CYP64-like"/>
    <property type="match status" value="1"/>
</dbReference>
<dbReference type="STRING" id="1314778.A0A5C3PKB4"/>
<dbReference type="GO" id="GO:0016020">
    <property type="term" value="C:membrane"/>
    <property type="evidence" value="ECO:0007669"/>
    <property type="project" value="UniProtKB-SubCell"/>
</dbReference>
<evidence type="ECO:0000313" key="15">
    <source>
        <dbReference type="EMBL" id="TFK89349.1"/>
    </source>
</evidence>
<keyword evidence="16" id="KW-1185">Reference proteome</keyword>
<keyword evidence="10 13" id="KW-0408">Iron</keyword>
<evidence type="ECO:0000256" key="7">
    <source>
        <dbReference type="ARBA" id="ARBA00022723"/>
    </source>
</evidence>
<comment type="cofactor">
    <cofactor evidence="1 13">
        <name>heme</name>
        <dbReference type="ChEBI" id="CHEBI:30413"/>
    </cofactor>
</comment>
<evidence type="ECO:0000256" key="5">
    <source>
        <dbReference type="ARBA" id="ARBA00022617"/>
    </source>
</evidence>
<evidence type="ECO:0000256" key="10">
    <source>
        <dbReference type="ARBA" id="ARBA00023004"/>
    </source>
</evidence>
<evidence type="ECO:0000256" key="11">
    <source>
        <dbReference type="ARBA" id="ARBA00023033"/>
    </source>
</evidence>
<dbReference type="Pfam" id="PF00067">
    <property type="entry name" value="p450"/>
    <property type="match status" value="2"/>
</dbReference>
<evidence type="ECO:0000256" key="9">
    <source>
        <dbReference type="ARBA" id="ARBA00023002"/>
    </source>
</evidence>
<dbReference type="InterPro" id="IPR017972">
    <property type="entry name" value="Cyt_P450_CS"/>
</dbReference>
<protein>
    <submittedName>
        <fullName evidence="15">Cytochrome P450</fullName>
    </submittedName>
</protein>
<dbReference type="PANTHER" id="PTHR46300">
    <property type="entry name" value="P450, PUTATIVE (EUROFUNG)-RELATED-RELATED"/>
    <property type="match status" value="1"/>
</dbReference>
<dbReference type="PRINTS" id="PR00385">
    <property type="entry name" value="P450"/>
</dbReference>
<comment type="similarity">
    <text evidence="4 14">Belongs to the cytochrome P450 family.</text>
</comment>
<keyword evidence="9 14" id="KW-0560">Oxidoreductase</keyword>
<dbReference type="SUPFAM" id="SSF48264">
    <property type="entry name" value="Cytochrome P450"/>
    <property type="match status" value="1"/>
</dbReference>
<keyword evidence="8" id="KW-1133">Transmembrane helix</keyword>
<name>A0A5C3PKB4_9APHY</name>
<keyword evidence="12" id="KW-0472">Membrane</keyword>
<comment type="subcellular location">
    <subcellularLocation>
        <location evidence="2">Membrane</location>
        <topology evidence="2">Single-pass membrane protein</topology>
    </subcellularLocation>
</comment>
<keyword evidence="7 13" id="KW-0479">Metal-binding</keyword>
<evidence type="ECO:0000256" key="1">
    <source>
        <dbReference type="ARBA" id="ARBA00001971"/>
    </source>
</evidence>
<organism evidence="15 16">
    <name type="scientific">Polyporus arcularius HHB13444</name>
    <dbReference type="NCBI Taxonomy" id="1314778"/>
    <lineage>
        <taxon>Eukaryota</taxon>
        <taxon>Fungi</taxon>
        <taxon>Dikarya</taxon>
        <taxon>Basidiomycota</taxon>
        <taxon>Agaricomycotina</taxon>
        <taxon>Agaricomycetes</taxon>
        <taxon>Polyporales</taxon>
        <taxon>Polyporaceae</taxon>
        <taxon>Polyporus</taxon>
    </lineage>
</organism>
<evidence type="ECO:0000256" key="8">
    <source>
        <dbReference type="ARBA" id="ARBA00022989"/>
    </source>
</evidence>
<evidence type="ECO:0000256" key="4">
    <source>
        <dbReference type="ARBA" id="ARBA00010617"/>
    </source>
</evidence>
<dbReference type="PANTHER" id="PTHR46300:SF7">
    <property type="entry name" value="P450, PUTATIVE (EUROFUNG)-RELATED"/>
    <property type="match status" value="1"/>
</dbReference>
<evidence type="ECO:0000256" key="6">
    <source>
        <dbReference type="ARBA" id="ARBA00022692"/>
    </source>
</evidence>
<dbReference type="EMBL" id="ML211079">
    <property type="protein sequence ID" value="TFK89349.1"/>
    <property type="molecule type" value="Genomic_DNA"/>
</dbReference>
<dbReference type="GO" id="GO:0004497">
    <property type="term" value="F:monooxygenase activity"/>
    <property type="evidence" value="ECO:0007669"/>
    <property type="project" value="UniProtKB-KW"/>
</dbReference>
<dbReference type="Gene3D" id="1.10.630.10">
    <property type="entry name" value="Cytochrome P450"/>
    <property type="match status" value="1"/>
</dbReference>
<dbReference type="InterPro" id="IPR050364">
    <property type="entry name" value="Cytochrome_P450_fung"/>
</dbReference>
<keyword evidence="11 14" id="KW-0503">Monooxygenase</keyword>
<dbReference type="PRINTS" id="PR00463">
    <property type="entry name" value="EP450I"/>
</dbReference>
<evidence type="ECO:0000256" key="14">
    <source>
        <dbReference type="RuleBase" id="RU000461"/>
    </source>
</evidence>
<evidence type="ECO:0000256" key="3">
    <source>
        <dbReference type="ARBA" id="ARBA00005179"/>
    </source>
</evidence>
<dbReference type="InParanoid" id="A0A5C3PKB4"/>
<evidence type="ECO:0000313" key="16">
    <source>
        <dbReference type="Proteomes" id="UP000308197"/>
    </source>
</evidence>
<accession>A0A5C3PKB4</accession>
<comment type="pathway">
    <text evidence="3">Secondary metabolite biosynthesis.</text>
</comment>
<evidence type="ECO:0000256" key="12">
    <source>
        <dbReference type="ARBA" id="ARBA00023136"/>
    </source>
</evidence>
<dbReference type="GO" id="GO:0016705">
    <property type="term" value="F:oxidoreductase activity, acting on paired donors, with incorporation or reduction of molecular oxygen"/>
    <property type="evidence" value="ECO:0007669"/>
    <property type="project" value="InterPro"/>
</dbReference>
<keyword evidence="6" id="KW-0812">Transmembrane</keyword>
<keyword evidence="5 13" id="KW-0349">Heme</keyword>
<gene>
    <name evidence="15" type="ORF">K466DRAFT_597885</name>
</gene>
<sequence>MELASDSLSLTVRPVLIVFCLLAFLWTRRLSAKNSRLPLPPGPSGLPVIGNVLDIPLEDMEVYLHGLSVKYGEIISLKIFGTPMIVLGTHEAAVELLEKRSSIYSDRNMTPTAELAGFDWLIGMMRYGARWRKLRGVFHRCMNPNAIVQYRPIQETEVKKYLLRLLEDPVKFYEHGRHLIGAIIIRVSYGLEVIGGNDKYIKLAEDTMECFNTVFQPGRYLVQTFPSLRHIPSWFPGAGFRREFAAWFPVVRKLHEVPWEAAMTARREGHVPRSIVTTLMDRAEVWEDEEAAQAAAANAYMGEKVPLVILWHLSPSMSSKLPEPTLSTLQTFFAALASNPRIQKRAQDALDSMVGSDRLPTMEDQPDLPYITAIAKECLRWRSVVPLAVPHIATQEDEYKGYRIPAGSVVIANTWAYSRDTRYYPDPETFQPERFLLESGELNPDVLDPAEMAFGYGRRICPGRHFAEASLFTIIASVLHTFDISAPLDKDGNPVKLDVKMTNGVVSYPEPFACTIRPRSATAEALIRANASA</sequence>
<evidence type="ECO:0000256" key="13">
    <source>
        <dbReference type="PIRSR" id="PIRSR602401-1"/>
    </source>
</evidence>
<dbReference type="InterPro" id="IPR002401">
    <property type="entry name" value="Cyt_P450_E_grp-I"/>
</dbReference>
<dbReference type="Proteomes" id="UP000308197">
    <property type="component" value="Unassembled WGS sequence"/>
</dbReference>
<reference evidence="15 16" key="1">
    <citation type="journal article" date="2019" name="Nat. Ecol. Evol.">
        <title>Megaphylogeny resolves global patterns of mushroom evolution.</title>
        <authorList>
            <person name="Varga T."/>
            <person name="Krizsan K."/>
            <person name="Foldi C."/>
            <person name="Dima B."/>
            <person name="Sanchez-Garcia M."/>
            <person name="Sanchez-Ramirez S."/>
            <person name="Szollosi G.J."/>
            <person name="Szarkandi J.G."/>
            <person name="Papp V."/>
            <person name="Albert L."/>
            <person name="Andreopoulos W."/>
            <person name="Angelini C."/>
            <person name="Antonin V."/>
            <person name="Barry K.W."/>
            <person name="Bougher N.L."/>
            <person name="Buchanan P."/>
            <person name="Buyck B."/>
            <person name="Bense V."/>
            <person name="Catcheside P."/>
            <person name="Chovatia M."/>
            <person name="Cooper J."/>
            <person name="Damon W."/>
            <person name="Desjardin D."/>
            <person name="Finy P."/>
            <person name="Geml J."/>
            <person name="Haridas S."/>
            <person name="Hughes K."/>
            <person name="Justo A."/>
            <person name="Karasinski D."/>
            <person name="Kautmanova I."/>
            <person name="Kiss B."/>
            <person name="Kocsube S."/>
            <person name="Kotiranta H."/>
            <person name="LaButti K.M."/>
            <person name="Lechner B.E."/>
            <person name="Liimatainen K."/>
            <person name="Lipzen A."/>
            <person name="Lukacs Z."/>
            <person name="Mihaltcheva S."/>
            <person name="Morgado L.N."/>
            <person name="Niskanen T."/>
            <person name="Noordeloos M.E."/>
            <person name="Ohm R.A."/>
            <person name="Ortiz-Santana B."/>
            <person name="Ovrebo C."/>
            <person name="Racz N."/>
            <person name="Riley R."/>
            <person name="Savchenko A."/>
            <person name="Shiryaev A."/>
            <person name="Soop K."/>
            <person name="Spirin V."/>
            <person name="Szebenyi C."/>
            <person name="Tomsovsky M."/>
            <person name="Tulloss R.E."/>
            <person name="Uehling J."/>
            <person name="Grigoriev I.V."/>
            <person name="Vagvolgyi C."/>
            <person name="Papp T."/>
            <person name="Martin F.M."/>
            <person name="Miettinen O."/>
            <person name="Hibbett D.S."/>
            <person name="Nagy L.G."/>
        </authorList>
    </citation>
    <scope>NUCLEOTIDE SEQUENCE [LARGE SCALE GENOMIC DNA]</scope>
    <source>
        <strain evidence="15 16">HHB13444</strain>
    </source>
</reference>